<dbReference type="PANTHER" id="PTHR19229:SF205">
    <property type="entry name" value="ABC TRANSPORTER A FAMILY MEMBER 1-RELATED"/>
    <property type="match status" value="1"/>
</dbReference>
<dbReference type="InterPro" id="IPR003593">
    <property type="entry name" value="AAA+_ATPase"/>
</dbReference>
<evidence type="ECO:0000259" key="3">
    <source>
        <dbReference type="PROSITE" id="PS50893"/>
    </source>
</evidence>
<dbReference type="Proteomes" id="UP000054408">
    <property type="component" value="Unassembled WGS sequence"/>
</dbReference>
<dbReference type="PROSITE" id="PS00211">
    <property type="entry name" value="ABC_TRANSPORTER_1"/>
    <property type="match status" value="1"/>
</dbReference>
<accession>A0A0L0DCM8</accession>
<dbReference type="SMART" id="SM00382">
    <property type="entry name" value="AAA"/>
    <property type="match status" value="1"/>
</dbReference>
<dbReference type="RefSeq" id="XP_013757300.1">
    <property type="nucleotide sequence ID" value="XM_013901846.1"/>
</dbReference>
<dbReference type="OMA" id="VTSWCAQ"/>
<dbReference type="GO" id="GO:0016020">
    <property type="term" value="C:membrane"/>
    <property type="evidence" value="ECO:0007669"/>
    <property type="project" value="InterPro"/>
</dbReference>
<dbReference type="PROSITE" id="PS50893">
    <property type="entry name" value="ABC_TRANSPORTER_2"/>
    <property type="match status" value="1"/>
</dbReference>
<keyword evidence="2" id="KW-0067">ATP-binding</keyword>
<dbReference type="InterPro" id="IPR027417">
    <property type="entry name" value="P-loop_NTPase"/>
</dbReference>
<dbReference type="PANTHER" id="PTHR19229">
    <property type="entry name" value="ATP-BINDING CASSETTE TRANSPORTER SUBFAMILY A ABCA"/>
    <property type="match status" value="1"/>
</dbReference>
<dbReference type="InterPro" id="IPR026082">
    <property type="entry name" value="ABCA"/>
</dbReference>
<evidence type="ECO:0000313" key="5">
    <source>
        <dbReference type="Proteomes" id="UP000054408"/>
    </source>
</evidence>
<proteinExistence type="predicted"/>
<organism evidence="4 5">
    <name type="scientific">Thecamonas trahens ATCC 50062</name>
    <dbReference type="NCBI Taxonomy" id="461836"/>
    <lineage>
        <taxon>Eukaryota</taxon>
        <taxon>Apusozoa</taxon>
        <taxon>Apusomonadida</taxon>
        <taxon>Apusomonadidae</taxon>
        <taxon>Thecamonas</taxon>
    </lineage>
</organism>
<dbReference type="GO" id="GO:0140359">
    <property type="term" value="F:ABC-type transporter activity"/>
    <property type="evidence" value="ECO:0007669"/>
    <property type="project" value="InterPro"/>
</dbReference>
<feature type="domain" description="ABC transporter" evidence="3">
    <location>
        <begin position="1"/>
        <end position="198"/>
    </location>
</feature>
<reference evidence="4 5" key="1">
    <citation type="submission" date="2010-05" db="EMBL/GenBank/DDBJ databases">
        <title>The Genome Sequence of Thecamonas trahens ATCC 50062.</title>
        <authorList>
            <consortium name="The Broad Institute Genome Sequencing Platform"/>
            <person name="Russ C."/>
            <person name="Cuomo C."/>
            <person name="Shea T."/>
            <person name="Young S.K."/>
            <person name="Zeng Q."/>
            <person name="Koehrsen M."/>
            <person name="Haas B."/>
            <person name="Borodovsky M."/>
            <person name="Guigo R."/>
            <person name="Alvarado L."/>
            <person name="Berlin A."/>
            <person name="Bochicchio J."/>
            <person name="Borenstein D."/>
            <person name="Chapman S."/>
            <person name="Chen Z."/>
            <person name="Freedman E."/>
            <person name="Gellesch M."/>
            <person name="Goldberg J."/>
            <person name="Griggs A."/>
            <person name="Gujja S."/>
            <person name="Heilman E."/>
            <person name="Heiman D."/>
            <person name="Hepburn T."/>
            <person name="Howarth C."/>
            <person name="Jen D."/>
            <person name="Larson L."/>
            <person name="Mehta T."/>
            <person name="Park D."/>
            <person name="Pearson M."/>
            <person name="Roberts A."/>
            <person name="Saif S."/>
            <person name="Shenoy N."/>
            <person name="Sisk P."/>
            <person name="Stolte C."/>
            <person name="Sykes S."/>
            <person name="Thomson T."/>
            <person name="Walk T."/>
            <person name="White J."/>
            <person name="Yandava C."/>
            <person name="Burger G."/>
            <person name="Gray M.W."/>
            <person name="Holland P.W.H."/>
            <person name="King N."/>
            <person name="Lang F.B.F."/>
            <person name="Roger A.J."/>
            <person name="Ruiz-Trillo I."/>
            <person name="Lander E."/>
            <person name="Nusbaum C."/>
        </authorList>
    </citation>
    <scope>NUCLEOTIDE SEQUENCE [LARGE SCALE GENOMIC DNA]</scope>
    <source>
        <strain evidence="4 5">ATCC 50062</strain>
    </source>
</reference>
<dbReference type="GO" id="GO:0016887">
    <property type="term" value="F:ATP hydrolysis activity"/>
    <property type="evidence" value="ECO:0007669"/>
    <property type="project" value="InterPro"/>
</dbReference>
<dbReference type="GeneID" id="25569822"/>
<dbReference type="STRING" id="461836.A0A0L0DCM8"/>
<dbReference type="eggNOG" id="KOG0059">
    <property type="taxonomic scope" value="Eukaryota"/>
</dbReference>
<keyword evidence="1" id="KW-0547">Nucleotide-binding</keyword>
<keyword evidence="5" id="KW-1185">Reference proteome</keyword>
<dbReference type="InterPro" id="IPR017871">
    <property type="entry name" value="ABC_transporter-like_CS"/>
</dbReference>
<dbReference type="GO" id="GO:0005524">
    <property type="term" value="F:ATP binding"/>
    <property type="evidence" value="ECO:0007669"/>
    <property type="project" value="UniProtKB-KW"/>
</dbReference>
<name>A0A0L0DCM8_THETB</name>
<protein>
    <recommendedName>
        <fullName evidence="3">ABC transporter domain-containing protein</fullName>
    </recommendedName>
</protein>
<dbReference type="AlphaFoldDB" id="A0A0L0DCM8"/>
<gene>
    <name evidence="4" type="ORF">AMSG_11907</name>
</gene>
<dbReference type="GO" id="GO:0005319">
    <property type="term" value="F:lipid transporter activity"/>
    <property type="evidence" value="ECO:0007669"/>
    <property type="project" value="TreeGrafter"/>
</dbReference>
<evidence type="ECO:0000256" key="2">
    <source>
        <dbReference type="ARBA" id="ARBA00022840"/>
    </source>
</evidence>
<dbReference type="EMBL" id="GL349459">
    <property type="protein sequence ID" value="KNC50005.1"/>
    <property type="molecule type" value="Genomic_DNA"/>
</dbReference>
<dbReference type="CDD" id="cd03263">
    <property type="entry name" value="ABC_subfamily_A"/>
    <property type="match status" value="1"/>
</dbReference>
<dbReference type="Gene3D" id="3.40.50.300">
    <property type="entry name" value="P-loop containing nucleotide triphosphate hydrolases"/>
    <property type="match status" value="1"/>
</dbReference>
<sequence length="287" mass="31036">MREGEILALLGHNGAGKSSTIKAMLSLVAPSQGSISVFGLSTQSQAARHDILWPELSARQHLRLFAHIRGVPWSKVEAMVEEKLEAVRLTNVGSRPAGTYSGGMRRRLSVAIATIGDVRFVVLDEPTTGMDVVNRQHVWRMIQRLKAGRIVLVTSHSMLECDTLGDKIAIMTAGRLSCVGDSLHLKNAYGSGYSIAIIAAAPEAVSEITEAMGEVAPLATVGSVRGRKVNFAFQSEAAVASVPHVFAWIETVPNLISDWGVSQTTLEDVFLNVGKLEEESKAQHEWQ</sequence>
<dbReference type="InterPro" id="IPR003439">
    <property type="entry name" value="ABC_transporter-like_ATP-bd"/>
</dbReference>
<evidence type="ECO:0000256" key="1">
    <source>
        <dbReference type="ARBA" id="ARBA00022741"/>
    </source>
</evidence>
<dbReference type="SUPFAM" id="SSF52540">
    <property type="entry name" value="P-loop containing nucleoside triphosphate hydrolases"/>
    <property type="match status" value="1"/>
</dbReference>
<dbReference type="Pfam" id="PF00005">
    <property type="entry name" value="ABC_tran"/>
    <property type="match status" value="1"/>
</dbReference>
<evidence type="ECO:0000313" key="4">
    <source>
        <dbReference type="EMBL" id="KNC50005.1"/>
    </source>
</evidence>
<dbReference type="OrthoDB" id="10255969at2759"/>